<feature type="compositionally biased region" description="Acidic residues" evidence="1">
    <location>
        <begin position="36"/>
        <end position="54"/>
    </location>
</feature>
<name>A0A6G0ZIR5_APHCR</name>
<accession>A0A6G0ZIR5</accession>
<dbReference type="OrthoDB" id="6607045at2759"/>
<feature type="compositionally biased region" description="Acidic residues" evidence="1">
    <location>
        <begin position="9"/>
        <end position="28"/>
    </location>
</feature>
<evidence type="ECO:0000256" key="1">
    <source>
        <dbReference type="SAM" id="MobiDB-lite"/>
    </source>
</evidence>
<evidence type="ECO:0000259" key="2">
    <source>
        <dbReference type="Pfam" id="PF13843"/>
    </source>
</evidence>
<dbReference type="EMBL" id="VUJU01000330">
    <property type="protein sequence ID" value="KAF0771133.1"/>
    <property type="molecule type" value="Genomic_DNA"/>
</dbReference>
<evidence type="ECO:0000313" key="4">
    <source>
        <dbReference type="Proteomes" id="UP000478052"/>
    </source>
</evidence>
<dbReference type="InterPro" id="IPR029526">
    <property type="entry name" value="PGBD"/>
</dbReference>
<organism evidence="3 4">
    <name type="scientific">Aphis craccivora</name>
    <name type="common">Cowpea aphid</name>
    <dbReference type="NCBI Taxonomy" id="307492"/>
    <lineage>
        <taxon>Eukaryota</taxon>
        <taxon>Metazoa</taxon>
        <taxon>Ecdysozoa</taxon>
        <taxon>Arthropoda</taxon>
        <taxon>Hexapoda</taxon>
        <taxon>Insecta</taxon>
        <taxon>Pterygota</taxon>
        <taxon>Neoptera</taxon>
        <taxon>Paraneoptera</taxon>
        <taxon>Hemiptera</taxon>
        <taxon>Sternorrhyncha</taxon>
        <taxon>Aphidomorpha</taxon>
        <taxon>Aphidoidea</taxon>
        <taxon>Aphididae</taxon>
        <taxon>Aphidini</taxon>
        <taxon>Aphis</taxon>
        <taxon>Aphis</taxon>
    </lineage>
</organism>
<dbReference type="Pfam" id="PF13843">
    <property type="entry name" value="DDE_Tnp_1_7"/>
    <property type="match status" value="1"/>
</dbReference>
<feature type="domain" description="PiggyBac transposable element-derived protein" evidence="2">
    <location>
        <begin position="124"/>
        <end position="478"/>
    </location>
</feature>
<reference evidence="3 4" key="1">
    <citation type="submission" date="2019-08" db="EMBL/GenBank/DDBJ databases">
        <title>Whole genome of Aphis craccivora.</title>
        <authorList>
            <person name="Voronova N.V."/>
            <person name="Shulinski R.S."/>
            <person name="Bandarenka Y.V."/>
            <person name="Zhorov D.G."/>
            <person name="Warner D."/>
        </authorList>
    </citation>
    <scope>NUCLEOTIDE SEQUENCE [LARGE SCALE GENOMIC DNA]</scope>
    <source>
        <strain evidence="3">180601</strain>
        <tissue evidence="3">Whole Body</tissue>
    </source>
</reference>
<gene>
    <name evidence="3" type="ORF">FWK35_00003719</name>
</gene>
<dbReference type="Proteomes" id="UP000478052">
    <property type="component" value="Unassembled WGS sequence"/>
</dbReference>
<dbReference type="PANTHER" id="PTHR46599:SF6">
    <property type="entry name" value="DUAL SPECIFICITY PHOSPHATASE 26"/>
    <property type="match status" value="1"/>
</dbReference>
<dbReference type="PANTHER" id="PTHR46599">
    <property type="entry name" value="PIGGYBAC TRANSPOSABLE ELEMENT-DERIVED PROTEIN 4"/>
    <property type="match status" value="1"/>
</dbReference>
<keyword evidence="4" id="KW-1185">Reference proteome</keyword>
<feature type="region of interest" description="Disordered" evidence="1">
    <location>
        <begin position="1"/>
        <end position="57"/>
    </location>
</feature>
<comment type="caution">
    <text evidence="3">The sequence shown here is derived from an EMBL/GenBank/DDBJ whole genome shotgun (WGS) entry which is preliminary data.</text>
</comment>
<dbReference type="AlphaFoldDB" id="A0A6G0ZIR5"/>
<protein>
    <submittedName>
        <fullName evidence="3">PiggyBac transposable element-derived protein 4-like</fullName>
    </submittedName>
</protein>
<sequence length="583" mass="66909">MDEHQIENLLDEFEDEIWGGNSDDDLDLDENKNDENECSDNTDTEQSSADDSDTELQNSCSDISYHESDDDLPLTLRNKYFIGKDGTKWARRPPNQRVRTSKVNIVVEKPGVIGDAKNANCIVDAWNLFFTNNIIENIVACTNIFIQVNIRSKFGRESDARFTTVQEMKALFGVLYIIGALKNGHRSTKDMWSSDGCNIDILKCAMSEKRFLFLLRCIRFDDIRGREERKKLDKMTHIRKVFDDFTMNCKKSYALSKYVTLDEKLQSFRGRCPFRQYMPNKPAKYGIKIFALCDSVNCYTSNLEVYVGTQPAGPYSVDNSAASITKHMVNIIYNSGRNVTMDNWFTSIPLADDLLKKKVTIIGTIRKNKREVPPSFASSKNRSVFSSYFGFSNNKTLVSYKANKNKIVILISTMHHDKQIAQVNKEKLKPEIIMDYNRTKSGVDTMDYMTENYTVARTSARWPLTIFYALMNIGGINSQIIYQANTKNKISRLQFLKTLGRELMEEHVQNRITIPAVRIEVKSSIRKYFNVQQLQESRVKASGRCSFCERSKDRKTTKVCTTCIRLICRDHLISVCPDCYASV</sequence>
<proteinExistence type="predicted"/>
<evidence type="ECO:0000313" key="3">
    <source>
        <dbReference type="EMBL" id="KAF0771133.1"/>
    </source>
</evidence>